<name>A0AAP0M0U4_9ROSI</name>
<dbReference type="PANTHER" id="PTHR23024:SF406">
    <property type="entry name" value="CARBOXYLESTERASE 15-RELATED"/>
    <property type="match status" value="1"/>
</dbReference>
<organism evidence="3 4">
    <name type="scientific">Citrus x changshan-huyou</name>
    <dbReference type="NCBI Taxonomy" id="2935761"/>
    <lineage>
        <taxon>Eukaryota</taxon>
        <taxon>Viridiplantae</taxon>
        <taxon>Streptophyta</taxon>
        <taxon>Embryophyta</taxon>
        <taxon>Tracheophyta</taxon>
        <taxon>Spermatophyta</taxon>
        <taxon>Magnoliopsida</taxon>
        <taxon>eudicotyledons</taxon>
        <taxon>Gunneridae</taxon>
        <taxon>Pentapetalae</taxon>
        <taxon>rosids</taxon>
        <taxon>malvids</taxon>
        <taxon>Sapindales</taxon>
        <taxon>Rutaceae</taxon>
        <taxon>Aurantioideae</taxon>
        <taxon>Citrus</taxon>
    </lineage>
</organism>
<dbReference type="InterPro" id="IPR050466">
    <property type="entry name" value="Carboxylest/Gibb_receptor"/>
</dbReference>
<reference evidence="3 4" key="1">
    <citation type="submission" date="2024-05" db="EMBL/GenBank/DDBJ databases">
        <title>Haplotype-resolved chromosome-level genome assembly of Huyou (Citrus changshanensis).</title>
        <authorList>
            <person name="Miao C."/>
            <person name="Chen W."/>
            <person name="Wu Y."/>
            <person name="Wang L."/>
            <person name="Zhao S."/>
            <person name="Grierson D."/>
            <person name="Xu C."/>
            <person name="Chen K."/>
        </authorList>
    </citation>
    <scope>NUCLEOTIDE SEQUENCE [LARGE SCALE GENOMIC DNA]</scope>
    <source>
        <strain evidence="3">01-14</strain>
        <tissue evidence="3">Leaf</tissue>
    </source>
</reference>
<dbReference type="Pfam" id="PF07859">
    <property type="entry name" value="Abhydrolase_3"/>
    <property type="match status" value="1"/>
</dbReference>
<dbReference type="Gene3D" id="3.40.50.1820">
    <property type="entry name" value="alpha/beta hydrolase"/>
    <property type="match status" value="1"/>
</dbReference>
<keyword evidence="4" id="KW-1185">Reference proteome</keyword>
<dbReference type="GO" id="GO:0016787">
    <property type="term" value="F:hydrolase activity"/>
    <property type="evidence" value="ECO:0007669"/>
    <property type="project" value="InterPro"/>
</dbReference>
<sequence>MGSLDPQVIEDLGKGVIQLLSDGTVLRSNNIDFDYPLDKNDGSVLIKDCQYDEKHQLHLRMYKPPSIITSSRKLPIVVFIHGGGFCVGSRAWPSSHNCCMRLATGLNALVVALDYRLAPEHRLPAAMEDAFSAMKWLQDQALSEKVVDDEWFHDVEFDRVFVLGDSSGGNIAHHLAVRLGGGGGFEELAPVRVRGYVLLAPFFGGVARTKSEAGPSEEHLTLAILDRYNVFPLHLVSVMDEFGSVLIFWRLSLPIGVTRDHPYANPFGPKSPSLEAVSLDPVLVVAGEKELLKDRAKDYARKLKDMGKNIHYVEFEGKEHGFFNNKPSSKAGNEFLQIVGNFMSENSA</sequence>
<comment type="similarity">
    <text evidence="1">Belongs to the 'GDXG' lipolytic enzyme family.</text>
</comment>
<accession>A0AAP0M0U4</accession>
<dbReference type="InterPro" id="IPR029058">
    <property type="entry name" value="AB_hydrolase_fold"/>
</dbReference>
<evidence type="ECO:0000313" key="3">
    <source>
        <dbReference type="EMBL" id="KAK9193982.1"/>
    </source>
</evidence>
<evidence type="ECO:0000259" key="2">
    <source>
        <dbReference type="Pfam" id="PF07859"/>
    </source>
</evidence>
<feature type="domain" description="Alpha/beta hydrolase fold-3" evidence="2">
    <location>
        <begin position="77"/>
        <end position="323"/>
    </location>
</feature>
<dbReference type="PANTHER" id="PTHR23024">
    <property type="entry name" value="ARYLACETAMIDE DEACETYLASE"/>
    <property type="match status" value="1"/>
</dbReference>
<dbReference type="AlphaFoldDB" id="A0AAP0M0U4"/>
<comment type="caution">
    <text evidence="3">The sequence shown here is derived from an EMBL/GenBank/DDBJ whole genome shotgun (WGS) entry which is preliminary data.</text>
</comment>
<protein>
    <recommendedName>
        <fullName evidence="2">Alpha/beta hydrolase fold-3 domain-containing protein</fullName>
    </recommendedName>
</protein>
<evidence type="ECO:0000256" key="1">
    <source>
        <dbReference type="ARBA" id="ARBA00010515"/>
    </source>
</evidence>
<gene>
    <name evidence="3" type="ORF">WN944_004684</name>
</gene>
<dbReference type="Proteomes" id="UP001428341">
    <property type="component" value="Unassembled WGS sequence"/>
</dbReference>
<evidence type="ECO:0000313" key="4">
    <source>
        <dbReference type="Proteomes" id="UP001428341"/>
    </source>
</evidence>
<proteinExistence type="inferred from homology"/>
<dbReference type="SUPFAM" id="SSF53474">
    <property type="entry name" value="alpha/beta-Hydrolases"/>
    <property type="match status" value="1"/>
</dbReference>
<dbReference type="InterPro" id="IPR013094">
    <property type="entry name" value="AB_hydrolase_3"/>
</dbReference>
<dbReference type="EMBL" id="JBCGBO010000006">
    <property type="protein sequence ID" value="KAK9193982.1"/>
    <property type="molecule type" value="Genomic_DNA"/>
</dbReference>